<reference evidence="1" key="1">
    <citation type="journal article" date="2014" name="Int. J. Syst. Evol. Microbiol.">
        <title>Complete genome of a new Firmicutes species belonging to the dominant human colonic microbiota ('Ruminococcus bicirculans') reveals two chromosomes and a selective capacity to utilize plant glucans.</title>
        <authorList>
            <consortium name="NISC Comparative Sequencing Program"/>
            <person name="Wegmann U."/>
            <person name="Louis P."/>
            <person name="Goesmann A."/>
            <person name="Henrissat B."/>
            <person name="Duncan S.H."/>
            <person name="Flint H.J."/>
        </authorList>
    </citation>
    <scope>NUCLEOTIDE SEQUENCE</scope>
    <source>
        <strain evidence="1">VKM Ac-1246</strain>
    </source>
</reference>
<protein>
    <recommendedName>
        <fullName evidence="3">YjbR protein</fullName>
    </recommendedName>
</protein>
<reference evidence="1" key="2">
    <citation type="submission" date="2023-01" db="EMBL/GenBank/DDBJ databases">
        <authorList>
            <person name="Sun Q."/>
            <person name="Evtushenko L."/>
        </authorList>
    </citation>
    <scope>NUCLEOTIDE SEQUENCE</scope>
    <source>
        <strain evidence="1">VKM Ac-1246</strain>
    </source>
</reference>
<dbReference type="Proteomes" id="UP001142292">
    <property type="component" value="Unassembled WGS sequence"/>
</dbReference>
<keyword evidence="2" id="KW-1185">Reference proteome</keyword>
<proteinExistence type="predicted"/>
<gene>
    <name evidence="1" type="ORF">GCM10017579_15860</name>
</gene>
<evidence type="ECO:0000313" key="1">
    <source>
        <dbReference type="EMBL" id="GLJ67550.1"/>
    </source>
</evidence>
<organism evidence="1 2">
    <name type="scientific">Nocardioides luteus</name>
    <dbReference type="NCBI Taxonomy" id="1844"/>
    <lineage>
        <taxon>Bacteria</taxon>
        <taxon>Bacillati</taxon>
        <taxon>Actinomycetota</taxon>
        <taxon>Actinomycetes</taxon>
        <taxon>Propionibacteriales</taxon>
        <taxon>Nocardioidaceae</taxon>
        <taxon>Nocardioides</taxon>
    </lineage>
</organism>
<dbReference type="EMBL" id="BSEL01000004">
    <property type="protein sequence ID" value="GLJ67550.1"/>
    <property type="molecule type" value="Genomic_DNA"/>
</dbReference>
<name>A0ABQ5SU45_9ACTN</name>
<comment type="caution">
    <text evidence="1">The sequence shown here is derived from an EMBL/GenBank/DDBJ whole genome shotgun (WGS) entry which is preliminary data.</text>
</comment>
<evidence type="ECO:0008006" key="3">
    <source>
        <dbReference type="Google" id="ProtNLM"/>
    </source>
</evidence>
<sequence>MSVVPGRIGGMAERPQVPEAMVARLREILGAFPKCLEEDAWVGVRWRVGQATVAHVFGGEDQLFRIVFRAEPDEVVAFEHLGHPYFKGGWGGNVVGMILDDATDWVELGELLTDSYCIQAPAKLAALVVRPGVSTE</sequence>
<evidence type="ECO:0000313" key="2">
    <source>
        <dbReference type="Proteomes" id="UP001142292"/>
    </source>
</evidence>
<accession>A0ABQ5SU45</accession>